<feature type="compositionally biased region" description="Basic residues" evidence="2">
    <location>
        <begin position="35"/>
        <end position="44"/>
    </location>
</feature>
<feature type="transmembrane region" description="Helical" evidence="3">
    <location>
        <begin position="224"/>
        <end position="247"/>
    </location>
</feature>
<dbReference type="AlphaFoldDB" id="A0A1E3K0W0"/>
<sequence>MASAPSPTHPRIMNFSPYQPPPDVPSTDPPEPSKKTKSKSKRPWFNRDPSSYNTNTYQSGGSISDPTAVPQAYSNDPESAAFLDSGVQGGGLEADRANAWESRFGWRVDLMAAAAYLGGPVTALFFLILETRNDYVRFHAYQSSLLTTPILALLLIFNLIIPLPSFLRTLFILASIGGTLYAAFRAWKDAQEGLERFWLPYIGPIAERWVRGKPIILPLPQKRYLTLPPLPILILLLLTGFFLHSIITPPCPALSPSLTLSKYTKSPFLIKPDQFLPPSKVERPEYLPEPVPPKKKGMVVPDAVHYVYGLKPVKEGEKGEELPYFAYLAMRSALVNLKPSVIYFHYEHLPTGPWWDLVRPYLTLMKTVVPDEIYGRRLEHFAHKADVLRLLAMKYSGGIYLDIDIFVTKPFDDLLYYPTTLGMEASPDSRRDELDPEGLCCQNAVLVSAPGSPFIERWLASYDTFDGGIWARHSVVKPWELARAHPTELQVLSERAFFWPMWHGDEIQKTHETTEHDFQASGQYTYHAWESLAMGYLSKLSPKSIRENDNSFNKMVRPFIGPEDDETYRRWKGSD</sequence>
<feature type="transmembrane region" description="Helical" evidence="3">
    <location>
        <begin position="141"/>
        <end position="161"/>
    </location>
</feature>
<keyword evidence="3" id="KW-0812">Transmembrane</keyword>
<evidence type="ECO:0000256" key="2">
    <source>
        <dbReference type="SAM" id="MobiDB-lite"/>
    </source>
</evidence>
<evidence type="ECO:0000256" key="1">
    <source>
        <dbReference type="ARBA" id="ARBA00009003"/>
    </source>
</evidence>
<dbReference type="Gene3D" id="3.90.550.20">
    <property type="match status" value="1"/>
</dbReference>
<accession>A0A1E3K0W0</accession>
<dbReference type="PANTHER" id="PTHR46830">
    <property type="entry name" value="TRANSFERASE, PUTATIVE-RELATED"/>
    <property type="match status" value="1"/>
</dbReference>
<dbReference type="InterPro" id="IPR007577">
    <property type="entry name" value="GlycoTrfase_DXD_sugar-bd_CS"/>
</dbReference>
<protein>
    <recommendedName>
        <fullName evidence="6">Alpha 1,4-glycosyltransferase domain-containing protein</fullName>
    </recommendedName>
</protein>
<feature type="transmembrane region" description="Helical" evidence="3">
    <location>
        <begin position="110"/>
        <end position="129"/>
    </location>
</feature>
<evidence type="ECO:0000256" key="3">
    <source>
        <dbReference type="SAM" id="Phobius"/>
    </source>
</evidence>
<feature type="compositionally biased region" description="Polar residues" evidence="2">
    <location>
        <begin position="48"/>
        <end position="65"/>
    </location>
</feature>
<feature type="region of interest" description="Disordered" evidence="2">
    <location>
        <begin position="1"/>
        <end position="70"/>
    </location>
</feature>
<keyword evidence="3" id="KW-1133">Transmembrane helix</keyword>
<comment type="caution">
    <text evidence="4">The sequence shown here is derived from an EMBL/GenBank/DDBJ whole genome shotgun (WGS) entry which is preliminary data.</text>
</comment>
<proteinExistence type="inferred from homology"/>
<dbReference type="PANTHER" id="PTHR46830:SF2">
    <property type="entry name" value="ALPHA-1,4-N-ACETYLGLUCOSAMINYLTRANSFERASE"/>
    <property type="match status" value="1"/>
</dbReference>
<organism evidence="4 5">
    <name type="scientific">Cryptococcus amylolentus CBS 6273</name>
    <dbReference type="NCBI Taxonomy" id="1296118"/>
    <lineage>
        <taxon>Eukaryota</taxon>
        <taxon>Fungi</taxon>
        <taxon>Dikarya</taxon>
        <taxon>Basidiomycota</taxon>
        <taxon>Agaricomycotina</taxon>
        <taxon>Tremellomycetes</taxon>
        <taxon>Tremellales</taxon>
        <taxon>Cryptococcaceae</taxon>
        <taxon>Cryptococcus</taxon>
    </lineage>
</organism>
<dbReference type="InterPro" id="IPR029044">
    <property type="entry name" value="Nucleotide-diphossugar_trans"/>
</dbReference>
<evidence type="ECO:0000313" key="4">
    <source>
        <dbReference type="EMBL" id="ODO06750.1"/>
    </source>
</evidence>
<keyword evidence="3" id="KW-0472">Membrane</keyword>
<comment type="similarity">
    <text evidence="1">Belongs to the glycosyltransferase 32 family.</text>
</comment>
<name>A0A1E3K0W0_9TREE</name>
<feature type="transmembrane region" description="Helical" evidence="3">
    <location>
        <begin position="167"/>
        <end position="187"/>
    </location>
</feature>
<dbReference type="Proteomes" id="UP000095149">
    <property type="component" value="Unassembled WGS sequence"/>
</dbReference>
<evidence type="ECO:0008006" key="6">
    <source>
        <dbReference type="Google" id="ProtNLM"/>
    </source>
</evidence>
<dbReference type="Pfam" id="PF04488">
    <property type="entry name" value="Gly_transf_sug"/>
    <property type="match status" value="1"/>
</dbReference>
<dbReference type="EMBL" id="MEKH01000006">
    <property type="protein sequence ID" value="ODO06750.1"/>
    <property type="molecule type" value="Genomic_DNA"/>
</dbReference>
<feature type="compositionally biased region" description="Pro residues" evidence="2">
    <location>
        <begin position="18"/>
        <end position="30"/>
    </location>
</feature>
<evidence type="ECO:0000313" key="5">
    <source>
        <dbReference type="Proteomes" id="UP000095149"/>
    </source>
</evidence>
<reference evidence="4 5" key="1">
    <citation type="submission" date="2016-06" db="EMBL/GenBank/DDBJ databases">
        <title>Evolution of pathogenesis and genome organization in the Tremellales.</title>
        <authorList>
            <person name="Cuomo C."/>
            <person name="Litvintseva A."/>
            <person name="Heitman J."/>
            <person name="Chen Y."/>
            <person name="Sun S."/>
            <person name="Springer D."/>
            <person name="Dromer F."/>
            <person name="Young S."/>
            <person name="Zeng Q."/>
            <person name="Chapman S."/>
            <person name="Gujja S."/>
            <person name="Saif S."/>
            <person name="Birren B."/>
        </authorList>
    </citation>
    <scope>NUCLEOTIDE SEQUENCE [LARGE SCALE GENOMIC DNA]</scope>
    <source>
        <strain evidence="4 5">CBS 6273</strain>
    </source>
</reference>
<dbReference type="SUPFAM" id="SSF53448">
    <property type="entry name" value="Nucleotide-diphospho-sugar transferases"/>
    <property type="match status" value="1"/>
</dbReference>
<dbReference type="OrthoDB" id="409543at2759"/>
<gene>
    <name evidence="4" type="ORF">I350_04109</name>
</gene>